<comment type="caution">
    <text evidence="1">The sequence shown here is derived from an EMBL/GenBank/DDBJ whole genome shotgun (WGS) entry which is preliminary data.</text>
</comment>
<dbReference type="InterPro" id="IPR036514">
    <property type="entry name" value="SGNH_hydro_sf"/>
</dbReference>
<reference evidence="2" key="1">
    <citation type="journal article" date="2019" name="Int. J. Syst. Evol. Microbiol.">
        <title>The Global Catalogue of Microorganisms (GCM) 10K type strain sequencing project: providing services to taxonomists for standard genome sequencing and annotation.</title>
        <authorList>
            <consortium name="The Broad Institute Genomics Platform"/>
            <consortium name="The Broad Institute Genome Sequencing Center for Infectious Disease"/>
            <person name="Wu L."/>
            <person name="Ma J."/>
        </authorList>
    </citation>
    <scope>NUCLEOTIDE SEQUENCE [LARGE SCALE GENOMIC DNA]</scope>
    <source>
        <strain evidence="2">JCM 18326</strain>
    </source>
</reference>
<dbReference type="EMBL" id="BAABJX010000052">
    <property type="protein sequence ID" value="GAA4845386.1"/>
    <property type="molecule type" value="Genomic_DNA"/>
</dbReference>
<accession>A0ABP9DJ40</accession>
<keyword evidence="2" id="KW-1185">Reference proteome</keyword>
<evidence type="ECO:0000313" key="2">
    <source>
        <dbReference type="Proteomes" id="UP001500298"/>
    </source>
</evidence>
<dbReference type="Proteomes" id="UP001500298">
    <property type="component" value="Unassembled WGS sequence"/>
</dbReference>
<dbReference type="Gene3D" id="3.40.50.1110">
    <property type="entry name" value="SGNH hydrolase"/>
    <property type="match status" value="2"/>
</dbReference>
<organism evidence="1 2">
    <name type="scientific">Algivirga pacifica</name>
    <dbReference type="NCBI Taxonomy" id="1162670"/>
    <lineage>
        <taxon>Bacteria</taxon>
        <taxon>Pseudomonadati</taxon>
        <taxon>Bacteroidota</taxon>
        <taxon>Cytophagia</taxon>
        <taxon>Cytophagales</taxon>
        <taxon>Flammeovirgaceae</taxon>
        <taxon>Algivirga</taxon>
    </lineage>
</organism>
<dbReference type="InterPro" id="IPR001087">
    <property type="entry name" value="GDSL"/>
</dbReference>
<dbReference type="SUPFAM" id="SSF52266">
    <property type="entry name" value="SGNH hydrolase"/>
    <property type="match status" value="2"/>
</dbReference>
<proteinExistence type="predicted"/>
<protein>
    <recommendedName>
        <fullName evidence="3">GDSL-like Lipase/Acylhydrolase</fullName>
    </recommendedName>
</protein>
<sequence length="576" mass="61756">MIPSHLLNIRMEVTRAYPIIGVLMFLLSSCDPKLDTVNPSNQGQDASGNEVTFDFTNYVAVGNSLTAGFSDGALYREGQESSYPALIAEQLQAVGAPVFEQPLMPEGGGANGAVGAGLEGRLILTGFSESGLPVLEREAPSDNPYTAVSNVDSLHNYGVPGLRLIETAAAGLGTLNPFFSRMLSTSDLLSSYQEVIVQSDPTFFTFWLGNNDILGYATSGGVFGVEGNPDLLGLNGITSASAFELTYNTFIENLTADGQTYGVVMNIPDVLQIPFFTAIPWNSLELDSATATVANATIAQLIRGQVTQEVVVTVVLPTVVAGLVSAGVIPESQQESLILAYTQAYIENPSMPQAVGGFSQDLFDQITQIINTELQKDTVVLIINQATQNAITEINQTTPGAIPEFQAGANGLIVQDLNSPTGLKQLTEGEYVLLSASEKLAQLQETIASGGLDLLAILPLLPTDAEVLDKEEVENIETAIEMYNGIIRNVVDDNEFIILYDVYADYEQVIEQGVNDNGVVLTGDFVTGGAFSLDGIHLTPRGYAYVANRLIQTMNREWKLNIPGVNLIDYRAVEYP</sequence>
<evidence type="ECO:0008006" key="3">
    <source>
        <dbReference type="Google" id="ProtNLM"/>
    </source>
</evidence>
<dbReference type="RefSeq" id="WP_345373735.1">
    <property type="nucleotide sequence ID" value="NZ_BAABJX010000052.1"/>
</dbReference>
<evidence type="ECO:0000313" key="1">
    <source>
        <dbReference type="EMBL" id="GAA4845386.1"/>
    </source>
</evidence>
<name>A0ABP9DJ40_9BACT</name>
<gene>
    <name evidence="1" type="ORF">GCM10023331_32710</name>
</gene>
<dbReference type="Pfam" id="PF00657">
    <property type="entry name" value="Lipase_GDSL"/>
    <property type="match status" value="1"/>
</dbReference>